<dbReference type="InterPro" id="IPR003137">
    <property type="entry name" value="PA_domain"/>
</dbReference>
<dbReference type="GO" id="GO:0005615">
    <property type="term" value="C:extracellular space"/>
    <property type="evidence" value="ECO:0007669"/>
    <property type="project" value="InterPro"/>
</dbReference>
<dbReference type="GO" id="GO:0006508">
    <property type="term" value="P:proteolysis"/>
    <property type="evidence" value="ECO:0007669"/>
    <property type="project" value="UniProtKB-KW"/>
</dbReference>
<dbReference type="NCBIfam" id="TIGR04183">
    <property type="entry name" value="Por_Secre_tail"/>
    <property type="match status" value="1"/>
</dbReference>
<dbReference type="CDD" id="cd04818">
    <property type="entry name" value="PA_subtilisin_1"/>
    <property type="match status" value="1"/>
</dbReference>
<protein>
    <recommendedName>
        <fullName evidence="16">Metalloprotease</fullName>
    </recommendedName>
</protein>
<dbReference type="GO" id="GO:0004222">
    <property type="term" value="F:metalloendopeptidase activity"/>
    <property type="evidence" value="ECO:0007669"/>
    <property type="project" value="InterPro"/>
</dbReference>
<dbReference type="RefSeq" id="WP_026980350.1">
    <property type="nucleotide sequence ID" value="NZ_AUCZ01000008.1"/>
</dbReference>
<dbReference type="SUPFAM" id="SSF55486">
    <property type="entry name" value="Metalloproteases ('zincins'), catalytic domain"/>
    <property type="match status" value="1"/>
</dbReference>
<keyword evidence="6" id="KW-0479">Metal-binding</keyword>
<evidence type="ECO:0000313" key="15">
    <source>
        <dbReference type="Proteomes" id="UP000030121"/>
    </source>
</evidence>
<dbReference type="InterPro" id="IPR027268">
    <property type="entry name" value="Peptidase_M4/M1_CTD_sf"/>
</dbReference>
<accession>A0A0A2MBT8</accession>
<dbReference type="PANTHER" id="PTHR33478:SF1">
    <property type="entry name" value="EXTRACELLULAR METALLOPROTEINASE MEP"/>
    <property type="match status" value="1"/>
</dbReference>
<dbReference type="OrthoDB" id="5377264at2"/>
<dbReference type="Gene3D" id="1.10.390.10">
    <property type="entry name" value="Neutral Protease Domain 2"/>
    <property type="match status" value="1"/>
</dbReference>
<reference evidence="14 15" key="1">
    <citation type="submission" date="2013-09" db="EMBL/GenBank/DDBJ databases">
        <authorList>
            <person name="Zeng Z."/>
            <person name="Chen C."/>
        </authorList>
    </citation>
    <scope>NUCLEOTIDE SEQUENCE [LARGE SCALE GENOMIC DNA]</scope>
    <source>
        <strain evidence="14 15">GH29-5</strain>
    </source>
</reference>
<dbReference type="InterPro" id="IPR001842">
    <property type="entry name" value="Peptidase_M36"/>
</dbReference>
<dbReference type="InterPro" id="IPR046450">
    <property type="entry name" value="PA_dom_sf"/>
</dbReference>
<evidence type="ECO:0000256" key="8">
    <source>
        <dbReference type="ARBA" id="ARBA00022801"/>
    </source>
</evidence>
<keyword evidence="5" id="KW-0645">Protease</keyword>
<feature type="domain" description="PA" evidence="12">
    <location>
        <begin position="457"/>
        <end position="546"/>
    </location>
</feature>
<proteinExistence type="inferred from homology"/>
<keyword evidence="11" id="KW-0865">Zymogen</keyword>
<gene>
    <name evidence="14" type="ORF">Q764_05805</name>
</gene>
<dbReference type="InterPro" id="IPR050371">
    <property type="entry name" value="Fungal_virulence_M36"/>
</dbReference>
<evidence type="ECO:0000259" key="13">
    <source>
        <dbReference type="Pfam" id="PF18962"/>
    </source>
</evidence>
<evidence type="ECO:0000256" key="4">
    <source>
        <dbReference type="ARBA" id="ARBA00022525"/>
    </source>
</evidence>
<comment type="subcellular location">
    <subcellularLocation>
        <location evidence="2">Secreted</location>
    </subcellularLocation>
</comment>
<keyword evidence="7" id="KW-0732">Signal</keyword>
<evidence type="ECO:0000259" key="12">
    <source>
        <dbReference type="Pfam" id="PF02225"/>
    </source>
</evidence>
<dbReference type="Gene3D" id="3.50.30.30">
    <property type="match status" value="1"/>
</dbReference>
<keyword evidence="10" id="KW-0482">Metalloprotease</keyword>
<evidence type="ECO:0000256" key="9">
    <source>
        <dbReference type="ARBA" id="ARBA00022833"/>
    </source>
</evidence>
<evidence type="ECO:0000256" key="7">
    <source>
        <dbReference type="ARBA" id="ARBA00022729"/>
    </source>
</evidence>
<evidence type="ECO:0000256" key="10">
    <source>
        <dbReference type="ARBA" id="ARBA00023049"/>
    </source>
</evidence>
<dbReference type="InterPro" id="IPR026444">
    <property type="entry name" value="Secre_tail"/>
</dbReference>
<evidence type="ECO:0008006" key="16">
    <source>
        <dbReference type="Google" id="ProtNLM"/>
    </source>
</evidence>
<dbReference type="Pfam" id="PF02128">
    <property type="entry name" value="Peptidase_M36"/>
    <property type="match status" value="1"/>
</dbReference>
<keyword evidence="8" id="KW-0378">Hydrolase</keyword>
<comment type="similarity">
    <text evidence="3">Belongs to the peptidase M36 family.</text>
</comment>
<dbReference type="Pfam" id="PF18962">
    <property type="entry name" value="Por_Secre_tail"/>
    <property type="match status" value="1"/>
</dbReference>
<dbReference type="AlphaFoldDB" id="A0A0A2MBT8"/>
<name>A0A0A2MBT8_9FLAO</name>
<dbReference type="STRING" id="1121899.GCA_000430025_01916"/>
<evidence type="ECO:0000256" key="5">
    <source>
        <dbReference type="ARBA" id="ARBA00022670"/>
    </source>
</evidence>
<dbReference type="eggNOG" id="COG3291">
    <property type="taxonomic scope" value="Bacteria"/>
</dbReference>
<dbReference type="GO" id="GO:0008270">
    <property type="term" value="F:zinc ion binding"/>
    <property type="evidence" value="ECO:0007669"/>
    <property type="project" value="InterPro"/>
</dbReference>
<dbReference type="EMBL" id="JRLW01000005">
    <property type="protein sequence ID" value="KGO89709.1"/>
    <property type="molecule type" value="Genomic_DNA"/>
</dbReference>
<comment type="caution">
    <text evidence="14">The sequence shown here is derived from an EMBL/GenBank/DDBJ whole genome shotgun (WGS) entry which is preliminary data.</text>
</comment>
<comment type="cofactor">
    <cofactor evidence="1">
        <name>Zn(2+)</name>
        <dbReference type="ChEBI" id="CHEBI:29105"/>
    </cofactor>
</comment>
<dbReference type="PANTHER" id="PTHR33478">
    <property type="entry name" value="EXTRACELLULAR METALLOPROTEINASE MEP"/>
    <property type="match status" value="1"/>
</dbReference>
<dbReference type="Proteomes" id="UP000030121">
    <property type="component" value="Unassembled WGS sequence"/>
</dbReference>
<evidence type="ECO:0000256" key="11">
    <source>
        <dbReference type="ARBA" id="ARBA00023145"/>
    </source>
</evidence>
<keyword evidence="15" id="KW-1185">Reference proteome</keyword>
<evidence type="ECO:0000256" key="2">
    <source>
        <dbReference type="ARBA" id="ARBA00004613"/>
    </source>
</evidence>
<keyword evidence="4" id="KW-0964">Secreted</keyword>
<feature type="domain" description="Secretion system C-terminal sorting" evidence="13">
    <location>
        <begin position="809"/>
        <end position="881"/>
    </location>
</feature>
<evidence type="ECO:0000313" key="14">
    <source>
        <dbReference type="EMBL" id="KGO89709.1"/>
    </source>
</evidence>
<evidence type="ECO:0000256" key="1">
    <source>
        <dbReference type="ARBA" id="ARBA00001947"/>
    </source>
</evidence>
<evidence type="ECO:0000256" key="6">
    <source>
        <dbReference type="ARBA" id="ARBA00022723"/>
    </source>
</evidence>
<dbReference type="Pfam" id="PF02225">
    <property type="entry name" value="PA"/>
    <property type="match status" value="1"/>
</dbReference>
<organism evidence="14 15">
    <name type="scientific">Flavobacterium suncheonense GH29-5 = DSM 17707</name>
    <dbReference type="NCBI Taxonomy" id="1121899"/>
    <lineage>
        <taxon>Bacteria</taxon>
        <taxon>Pseudomonadati</taxon>
        <taxon>Bacteroidota</taxon>
        <taxon>Flavobacteriia</taxon>
        <taxon>Flavobacteriales</taxon>
        <taxon>Flavobacteriaceae</taxon>
        <taxon>Flavobacterium</taxon>
    </lineage>
</organism>
<dbReference type="CDD" id="cd09596">
    <property type="entry name" value="M36"/>
    <property type="match status" value="1"/>
</dbReference>
<keyword evidence="9" id="KW-0862">Zinc</keyword>
<dbReference type="Gene3D" id="3.10.170.10">
    <property type="match status" value="1"/>
</dbReference>
<evidence type="ECO:0000256" key="3">
    <source>
        <dbReference type="ARBA" id="ARBA00006006"/>
    </source>
</evidence>
<dbReference type="NCBIfam" id="NF038113">
    <property type="entry name" value="T9SSA_dep_M36"/>
    <property type="match status" value="1"/>
</dbReference>
<sequence>MKKITLGLFFLVPLLGFSQEPLQKIKAYAEKNRTKFSLTNQDISDLVIVNEFSSESTGINNYHVKQRHSGIEVFNSDSNFWIKNGEVINGGEDFIPNVAAKVNAVTPAKSVTYALMDVLDDIGENQLTGVQVIESSNYDFKLTNGILVEDPIRAELVYFQTDANTLKLAWDYEFYSQDTKHLWNLKVDALDGKILDQKDMVISCSFGSNHGTHSHTGINFSNKVFKDAASAAMLTPGTTNYRVVPWNYESPNHSPRQLITNPEYTVNASPNGWHNTNNTIGGGNAATQFRTSRGNNVAAKDDLNGDNSGSLIMGVGTYPDLTFDFPYPGTAVAANTYLQAAVTNLFYMNNIMHDLWYQYGFNEVNKNFQVSNYGRGGAGNDAVNADAQDGSGVNNANFATPNDGGAPRMQMYLWDVGPQPKPLTVNSPASIAGEYDARDNNFTTGHVALPDFPAGITADIVLYNDGTPDTSDACTPAINASELNGKIVILRRGDCTFVSKVKNAQIAGAIAVIVVNNVDGIIVMGGDDPTITIPAISVTNVVGEALIAALNNGPVNVTLSNKPITFVNSDGDFDNGIIAHEYGHGISTRLSGNCLSGSSEQQGEGWSDWFWLMMQIKPGDTRNDARGIATFAANQPTYGNGIREYRYSTDMSVNPHTFGDTNDMWFFNGVSNQVDSHSVGSVWCVMLWDLAWNYIDKYGYDPNIYTGTGGNNKVMRLVLDAIKLDGCNPTFVTARDAIIAADQATTGGQDYCLIWETFARRGLGQFASSGTSTGVAGIQDQIEDFTVPPAGPNCTLAVDQFHNEKAIRVYPNPTQGQLNIAIHNYSGKLNIQVFDLNGRKVFNQEVNDFNAQRAINLSNLQTGMYLIKVNGDNLNYTQKIILN</sequence>
<dbReference type="SUPFAM" id="SSF52025">
    <property type="entry name" value="PA domain"/>
    <property type="match status" value="1"/>
</dbReference>